<gene>
    <name evidence="1" type="ORF">FHU35_14363</name>
</gene>
<dbReference type="EMBL" id="VIWX01000004">
    <property type="protein sequence ID" value="TWF94081.1"/>
    <property type="molecule type" value="Genomic_DNA"/>
</dbReference>
<protein>
    <recommendedName>
        <fullName evidence="3">DUF4166 domain-containing protein</fullName>
    </recommendedName>
</protein>
<reference evidence="1 2" key="1">
    <citation type="submission" date="2019-06" db="EMBL/GenBank/DDBJ databases">
        <title>Sequencing the genomes of 1000 actinobacteria strains.</title>
        <authorList>
            <person name="Klenk H.-P."/>
        </authorList>
    </citation>
    <scope>NUCLEOTIDE SEQUENCE [LARGE SCALE GENOMIC DNA]</scope>
    <source>
        <strain evidence="1 2">DSM 46699</strain>
    </source>
</reference>
<evidence type="ECO:0000313" key="2">
    <source>
        <dbReference type="Proteomes" id="UP000316184"/>
    </source>
</evidence>
<organism evidence="1 2">
    <name type="scientific">Saccharopolyspora dendranthemae</name>
    <dbReference type="NCBI Taxonomy" id="1181886"/>
    <lineage>
        <taxon>Bacteria</taxon>
        <taxon>Bacillati</taxon>
        <taxon>Actinomycetota</taxon>
        <taxon>Actinomycetes</taxon>
        <taxon>Pseudonocardiales</taxon>
        <taxon>Pseudonocardiaceae</taxon>
        <taxon>Saccharopolyspora</taxon>
    </lineage>
</organism>
<name>A0A561U407_9PSEU</name>
<keyword evidence="2" id="KW-1185">Reference proteome</keyword>
<comment type="caution">
    <text evidence="1">The sequence shown here is derived from an EMBL/GenBank/DDBJ whole genome shotgun (WGS) entry which is preliminary data.</text>
</comment>
<evidence type="ECO:0000313" key="1">
    <source>
        <dbReference type="EMBL" id="TWF94081.1"/>
    </source>
</evidence>
<dbReference type="Proteomes" id="UP000316184">
    <property type="component" value="Unassembled WGS sequence"/>
</dbReference>
<evidence type="ECO:0008006" key="3">
    <source>
        <dbReference type="Google" id="ProtNLM"/>
    </source>
</evidence>
<proteinExistence type="predicted"/>
<accession>A0A561U407</accession>
<sequence length="276" mass="30215">MSSLDRATRLFWRLSGRRVDLAHAERWLNAPMSEGSTVGDAWVRTATTSGGGETASPSGLLADMSQLDGPSFRVADLRPEIRDFYEHTSRWRMEVWTQWNPVFQPGGELISRLFGRRVQQLALPTRPLDVAHGMDSKVVPIIGAGGGQEAAAWIRTLRSTGEYVYSGCYTTRTLPGARSPSVHVAFPLESGNVQVFLQPVALPGGELELRSPAGTFGQNGAYVVVESGGRSFAARIPIHETFHLYVDDEGSVRTDHTLALRSAQVVRLHYKLTPGT</sequence>
<dbReference type="AlphaFoldDB" id="A0A561U407"/>